<sequence length="140" mass="16499">MEPVEEKIGQINSLIKSGKKVKMRRADGVERVKSIYTKNRIVIVEFMDGEMLLLTKEQFLNREIIVEKRKTTNDNENEVENMINAMRELQKEGYQLFFKGKRITNIRKEGNYIITETEDGTIYTQSPRDFLESYKTARVK</sequence>
<dbReference type="EMBL" id="AM087121">
    <property type="protein sequence ID" value="CAJ31559.1"/>
    <property type="molecule type" value="Genomic_DNA"/>
</dbReference>
<evidence type="ECO:0000313" key="1">
    <source>
        <dbReference type="EMBL" id="CAJ31559.1"/>
    </source>
</evidence>
<accession>A7WKG0</accession>
<dbReference type="RefSeq" id="YP_001604163.1">
    <property type="nucleotide sequence ID" value="NC_010152.1"/>
</dbReference>
<reference evidence="2" key="1">
    <citation type="journal article" date="2008" name="J. Virol.">
        <title>Structure of the acidianus filamentous virus 3 and comparative genomics of related archaeal lipothrixviruses.</title>
        <authorList>
            <person name="Vestergaard G."/>
            <person name="Aramayo R."/>
            <person name="Basta T."/>
            <person name="Haring M."/>
            <person name="Peng X."/>
            <person name="Brugger K."/>
            <person name="Chen L."/>
            <person name="Rachel R."/>
            <person name="Boisset N."/>
            <person name="Garrett R.A."/>
            <person name="Prangishvili D."/>
        </authorList>
    </citation>
    <scope>NUCLEOTIDE SEQUENCE [LARGE SCALE GENOMIC DNA]</scope>
</reference>
<dbReference type="GeneID" id="5797871"/>
<dbReference type="Proteomes" id="UP000001308">
    <property type="component" value="Segment"/>
</dbReference>
<keyword evidence="2" id="KW-1185">Reference proteome</keyword>
<evidence type="ECO:0000313" key="2">
    <source>
        <dbReference type="Proteomes" id="UP000001308"/>
    </source>
</evidence>
<dbReference type="KEGG" id="vg:5797871"/>
<dbReference type="OrthoDB" id="24759at10239"/>
<protein>
    <submittedName>
        <fullName evidence="1">Uncharacterized protein</fullName>
    </submittedName>
</protein>
<name>A7WKG0_9VIRU</name>
<proteinExistence type="predicted"/>
<organism evidence="1 2">
    <name type="scientific">Betalipothrixvirus pozzuoliense</name>
    <dbReference type="NCBI Taxonomy" id="346882"/>
    <lineage>
        <taxon>Viruses</taxon>
        <taxon>Adnaviria</taxon>
        <taxon>Zilligvirae</taxon>
        <taxon>Taleaviricota</taxon>
        <taxon>Tokiviricetes</taxon>
        <taxon>Ligamenvirales</taxon>
        <taxon>Lipothrixviridae</taxon>
        <taxon>Betalipothrixvirus</taxon>
    </lineage>
</organism>